<dbReference type="InterPro" id="IPR013022">
    <property type="entry name" value="Xyl_isomerase-like_TIM-brl"/>
</dbReference>
<comment type="function">
    <text evidence="1">Catalyzes the conversion of 3-dehydroshikimate to protocatechuate (3,4-dihydroxybenzoate), a common intermediate of quinate and shikimate degradation pathways.</text>
</comment>
<dbReference type="EMBL" id="BOMF01000001">
    <property type="protein sequence ID" value="GID42818.1"/>
    <property type="molecule type" value="Genomic_DNA"/>
</dbReference>
<feature type="binding site" evidence="1">
    <location>
        <position position="277"/>
    </location>
    <ligand>
        <name>a divalent metal cation</name>
        <dbReference type="ChEBI" id="CHEBI:60240"/>
        <note>catalytic</note>
    </ligand>
</feature>
<feature type="binding site" evidence="1">
    <location>
        <position position="172"/>
    </location>
    <ligand>
        <name>a divalent metal cation</name>
        <dbReference type="ChEBI" id="CHEBI:60240"/>
        <note>catalytic</note>
    </ligand>
</feature>
<comment type="catalytic activity">
    <reaction evidence="1">
        <text>3-dehydroshikimate = 3,4-dihydroxybenzoate + H2O</text>
        <dbReference type="Rhea" id="RHEA:24848"/>
        <dbReference type="ChEBI" id="CHEBI:15377"/>
        <dbReference type="ChEBI" id="CHEBI:16630"/>
        <dbReference type="ChEBI" id="CHEBI:36241"/>
        <dbReference type="EC" id="4.2.1.118"/>
    </reaction>
</comment>
<dbReference type="SUPFAM" id="SSF51658">
    <property type="entry name" value="Xylose isomerase-like"/>
    <property type="match status" value="2"/>
</dbReference>
<evidence type="ECO:0000313" key="3">
    <source>
        <dbReference type="EMBL" id="GID42818.1"/>
    </source>
</evidence>
<accession>A0ABQ3W9H1</accession>
<dbReference type="InterPro" id="IPR037523">
    <property type="entry name" value="VOC_core"/>
</dbReference>
<dbReference type="PROSITE" id="PS51819">
    <property type="entry name" value="VOC"/>
    <property type="match status" value="1"/>
</dbReference>
<evidence type="ECO:0000256" key="1">
    <source>
        <dbReference type="HAMAP-Rule" id="MF_02238"/>
    </source>
</evidence>
<keyword evidence="1" id="KW-0479">Metal-binding</keyword>
<reference evidence="3" key="1">
    <citation type="submission" date="2021-01" db="EMBL/GenBank/DDBJ databases">
        <title>Whole genome shotgun sequence of Actinoplanes capillaceus NBRC 16408.</title>
        <authorList>
            <person name="Komaki H."/>
            <person name="Tamura T."/>
        </authorList>
    </citation>
    <scope>NUCLEOTIDE SEQUENCE [LARGE SCALE GENOMIC DNA]</scope>
    <source>
        <strain evidence="3">NBRC 16408</strain>
    </source>
</reference>
<comment type="cofactor">
    <cofactor evidence="1">
        <name>a divalent metal cation</name>
        <dbReference type="ChEBI" id="CHEBI:60240"/>
    </cofactor>
</comment>
<dbReference type="InterPro" id="IPR004360">
    <property type="entry name" value="Glyas_Fos-R_dOase_dom"/>
</dbReference>
<dbReference type="Gene3D" id="3.20.20.150">
    <property type="entry name" value="Divalent-metal-dependent TIM barrel enzymes"/>
    <property type="match status" value="2"/>
</dbReference>
<dbReference type="SUPFAM" id="SSF54593">
    <property type="entry name" value="Glyoxalase/Bleomycin resistance protein/Dihydroxybiphenyl dioxygenase"/>
    <property type="match status" value="1"/>
</dbReference>
<dbReference type="Gene3D" id="3.10.180.10">
    <property type="entry name" value="2,3-Dihydroxybiphenyl 1,2-Dioxygenase, domain 1"/>
    <property type="match status" value="2"/>
</dbReference>
<dbReference type="Pfam" id="PF01261">
    <property type="entry name" value="AP_endonuc_2"/>
    <property type="match status" value="2"/>
</dbReference>
<sequence length="928" mass="100206">MDRLTDHAEPVAAREGRAVMLIAEHHGVRDRTAAPAGDRRLSIATACLSGTIEDKLAAAAAAGFDGVEIFESDLIASAWPPSRIRQECARRDLSIDVYQPFRDFEAVAPDILRANLRRAERKFDVLEQLGAGTLLVCSSADADAVDDDDLAAEQLSALAERAARRGLRIAYEAQAWGRHVDSYAHAWRIVRRADHPALGLCLDSFHVLSRDDDMAGIAVIPGAKIFHLQLADAPRLKMDVVEWSRHHRLFPGLGSFDLAAFADQVRRTGYAGPFSLEVFNDIYRQADPRQAAIDGMRSLLALQEATAGASPASGLPPAPRLGGHVFTELAVDDVSGPVVARTLTALGFARTGQHRSKPVQLWEQGQARLLLNFAPQRTVPPGTALICALAVESDDPPRSAQRADRLLAPVLPRVRQPGEADLSSVAAPDGTAVFFCRTGSDGLGWTADFTPTGDAPRADGLVTATDHIALTESVDDFDQSALFYRSVLGLCSGPTTEIAAPFGLLRSRSATDAAHTVRITLNTAPLRRGSWAPGIPSPQHVAFVSDDVIASARAMRELGAPVLRIPDNYYDDLDARLAPPPDLLAALRDLSILYDSDDDGEYLHFYTEMLGSRLFFEVVQRIGGYAGYGALASVPVRMAAHRHRRLLGLRADTEGGPRDYSLAHLTALSLSPPELVEAAAEAGYRYVGIRLTKVTPQEPHYPLATDPALMRTTKVRLAATGVEVLDIELARIGPDEDPRDFQRFLEAGAELGARHVITQLPDPDRARKVDRFARLCEMARPLGLTVDLEFPSWTETPDLAEAARVLRAAGQPNGGILVDLLHFARSGSSVADLRELPAQWFHFAHVCDAPAGVPPTNAELIHTARFERLYPGDGGIDLDGILSALPAGIPYALEIPRAQLSAQVGGREHARLAIAAARRRLDATVTAG</sequence>
<protein>
    <recommendedName>
        <fullName evidence="1">3-dehydroshikimate dehydratase</fullName>
        <shortName evidence="1">DSD</shortName>
        <ecNumber evidence="1">4.2.1.118</ecNumber>
    </recommendedName>
</protein>
<dbReference type="InterPro" id="IPR036237">
    <property type="entry name" value="Xyl_isomerase-like_sf"/>
</dbReference>
<dbReference type="PANTHER" id="PTHR12110">
    <property type="entry name" value="HYDROXYPYRUVATE ISOMERASE"/>
    <property type="match status" value="1"/>
</dbReference>
<comment type="caution">
    <text evidence="3">The sequence shown here is derived from an EMBL/GenBank/DDBJ whole genome shotgun (WGS) entry which is preliminary data.</text>
</comment>
<feature type="domain" description="VOC" evidence="2">
    <location>
        <begin position="464"/>
        <end position="608"/>
    </location>
</feature>
<feature type="binding site" evidence="1">
    <location>
        <position position="203"/>
    </location>
    <ligand>
        <name>a divalent metal cation</name>
        <dbReference type="ChEBI" id="CHEBI:60240"/>
        <note>catalytic</note>
    </ligand>
</feature>
<dbReference type="EC" id="4.2.1.118" evidence="1"/>
<name>A0ABQ3W9H1_9ACTN</name>
<keyword evidence="1" id="KW-0456">Lyase</keyword>
<comment type="pathway">
    <text evidence="1">Aromatic compound metabolism; 3,4-dihydroxybenzoate biosynthesis.</text>
</comment>
<dbReference type="InterPro" id="IPR029068">
    <property type="entry name" value="Glyas_Bleomycin-R_OHBP_Dase"/>
</dbReference>
<feature type="binding site" evidence="1">
    <location>
        <position position="467"/>
    </location>
    <ligand>
        <name>Mg(2+)</name>
        <dbReference type="ChEBI" id="CHEBI:18420"/>
    </ligand>
</feature>
<gene>
    <name evidence="3" type="ORF">Aca07nite_00930</name>
</gene>
<feature type="binding site" evidence="1">
    <location>
        <position position="617"/>
    </location>
    <ligand>
        <name>Mg(2+)</name>
        <dbReference type="ChEBI" id="CHEBI:18420"/>
    </ligand>
</feature>
<dbReference type="Pfam" id="PF00903">
    <property type="entry name" value="Glyoxalase"/>
    <property type="match status" value="1"/>
</dbReference>
<evidence type="ECO:0000259" key="2">
    <source>
        <dbReference type="PROSITE" id="PS51819"/>
    </source>
</evidence>
<dbReference type="HAMAP" id="MF_02238">
    <property type="entry name" value="DSD"/>
    <property type="match status" value="1"/>
</dbReference>
<dbReference type="InterPro" id="IPR043700">
    <property type="entry name" value="DSD"/>
</dbReference>
<organism evidence="3">
    <name type="scientific">Actinoplanes campanulatus</name>
    <dbReference type="NCBI Taxonomy" id="113559"/>
    <lineage>
        <taxon>Bacteria</taxon>
        <taxon>Bacillati</taxon>
        <taxon>Actinomycetota</taxon>
        <taxon>Actinomycetes</taxon>
        <taxon>Micromonosporales</taxon>
        <taxon>Micromonosporaceae</taxon>
        <taxon>Actinoplanes</taxon>
    </lineage>
</organism>
<comment type="similarity">
    <text evidence="1">Belongs to the bacterial two-domain DSD family.</text>
</comment>
<feature type="binding site" evidence="1">
    <location>
        <position position="229"/>
    </location>
    <ligand>
        <name>a divalent metal cation</name>
        <dbReference type="ChEBI" id="CHEBI:60240"/>
        <note>catalytic</note>
    </ligand>
</feature>
<proteinExistence type="inferred from homology"/>
<dbReference type="PANTHER" id="PTHR12110:SF21">
    <property type="entry name" value="XYLOSE ISOMERASE-LIKE TIM BARREL DOMAIN-CONTAINING PROTEIN"/>
    <property type="match status" value="1"/>
</dbReference>
<dbReference type="InterPro" id="IPR050312">
    <property type="entry name" value="IolE/XylAMocC-like"/>
</dbReference>
<feature type="binding site" evidence="1">
    <location>
        <position position="540"/>
    </location>
    <ligand>
        <name>Mg(2+)</name>
        <dbReference type="ChEBI" id="CHEBI:18420"/>
    </ligand>
</feature>